<feature type="domain" description="Glycosyl hydrolase family 13 catalytic" evidence="4">
    <location>
        <begin position="49"/>
        <end position="391"/>
    </location>
</feature>
<evidence type="ECO:0000256" key="2">
    <source>
        <dbReference type="ARBA" id="ARBA00022679"/>
    </source>
</evidence>
<feature type="binding site" evidence="3">
    <location>
        <position position="96"/>
    </location>
    <ligand>
        <name>substrate</name>
    </ligand>
</feature>
<protein>
    <submittedName>
        <fullName evidence="5">Alpha-amylase</fullName>
    </submittedName>
</protein>
<evidence type="ECO:0000256" key="1">
    <source>
        <dbReference type="ARBA" id="ARBA00022676"/>
    </source>
</evidence>
<name>A0A4P9K9R0_9GAMM</name>
<gene>
    <name evidence="5" type="ORF">FE785_10430</name>
</gene>
<feature type="binding site" evidence="3">
    <location>
        <begin position="336"/>
        <end position="337"/>
    </location>
    <ligand>
        <name>substrate</name>
    </ligand>
</feature>
<dbReference type="Gene3D" id="3.90.400.10">
    <property type="entry name" value="Oligo-1,6-glucosidase, Domain 2"/>
    <property type="match status" value="1"/>
</dbReference>
<evidence type="ECO:0000259" key="4">
    <source>
        <dbReference type="SMART" id="SM00642"/>
    </source>
</evidence>
<dbReference type="KEGG" id="thig:FE785_10430"/>
<evidence type="ECO:0000313" key="6">
    <source>
        <dbReference type="Proteomes" id="UP000304864"/>
    </source>
</evidence>
<dbReference type="EMBL" id="CP040602">
    <property type="protein sequence ID" value="QCU91196.1"/>
    <property type="molecule type" value="Genomic_DNA"/>
</dbReference>
<dbReference type="InterPro" id="IPR017853">
    <property type="entry name" value="GH"/>
</dbReference>
<dbReference type="InterPro" id="IPR045857">
    <property type="entry name" value="O16G_dom_2"/>
</dbReference>
<organism evidence="5 6">
    <name type="scientific">Thiomicrorhabdus sediminis</name>
    <dbReference type="NCBI Taxonomy" id="2580412"/>
    <lineage>
        <taxon>Bacteria</taxon>
        <taxon>Pseudomonadati</taxon>
        <taxon>Pseudomonadota</taxon>
        <taxon>Gammaproteobacteria</taxon>
        <taxon>Thiotrichales</taxon>
        <taxon>Piscirickettsiaceae</taxon>
        <taxon>Thiomicrorhabdus</taxon>
    </lineage>
</organism>
<keyword evidence="1" id="KW-0328">Glycosyltransferase</keyword>
<evidence type="ECO:0000256" key="3">
    <source>
        <dbReference type="PIRSR" id="PIRSR003059-2"/>
    </source>
</evidence>
<dbReference type="PANTHER" id="PTHR38784">
    <property type="entry name" value="SUCROSE PHOSPHORYLASE"/>
    <property type="match status" value="1"/>
</dbReference>
<dbReference type="InterPro" id="IPR013780">
    <property type="entry name" value="Glyco_hydro_b"/>
</dbReference>
<dbReference type="Proteomes" id="UP000304864">
    <property type="component" value="Chromosome"/>
</dbReference>
<dbReference type="InterPro" id="IPR006047">
    <property type="entry name" value="GH13_cat_dom"/>
</dbReference>
<dbReference type="InterPro" id="IPR033746">
    <property type="entry name" value="GGa_phosphorylase"/>
</dbReference>
<dbReference type="PIRSF" id="PIRSF003059">
    <property type="entry name" value="Sucrose_phosphorylase"/>
    <property type="match status" value="1"/>
</dbReference>
<dbReference type="AlphaFoldDB" id="A0A4P9K9R0"/>
<dbReference type="GO" id="GO:0016757">
    <property type="term" value="F:glycosyltransferase activity"/>
    <property type="evidence" value="ECO:0007669"/>
    <property type="project" value="UniProtKB-KW"/>
</dbReference>
<dbReference type="Pfam" id="PF00128">
    <property type="entry name" value="Alpha-amylase"/>
    <property type="match status" value="1"/>
</dbReference>
<feature type="binding site" evidence="3">
    <location>
        <position position="443"/>
    </location>
    <ligand>
        <name>substrate</name>
    </ligand>
</feature>
<dbReference type="PANTHER" id="PTHR38784:SF1">
    <property type="entry name" value="SUCROSE PHOSPHORYLASE"/>
    <property type="match status" value="1"/>
</dbReference>
<reference evidence="5 6" key="1">
    <citation type="submission" date="2019-05" db="EMBL/GenBank/DDBJ databases">
        <title>Thiomicrorhabdus sediminis sp. nov, a novel sulfur-oxidizing bacterium isolated from coastal sediment.</title>
        <authorList>
            <person name="Liu X."/>
        </authorList>
    </citation>
    <scope>NUCLEOTIDE SEQUENCE [LARGE SCALE GENOMIC DNA]</scope>
    <source>
        <strain evidence="5 6">G1</strain>
    </source>
</reference>
<dbReference type="GO" id="GO:0005975">
    <property type="term" value="P:carbohydrate metabolic process"/>
    <property type="evidence" value="ECO:0007669"/>
    <property type="project" value="InterPro"/>
</dbReference>
<keyword evidence="2" id="KW-0808">Transferase</keyword>
<dbReference type="CDD" id="cd11356">
    <property type="entry name" value="AmyAc_Sucrose_phosphorylase-like_1"/>
    <property type="match status" value="1"/>
</dbReference>
<dbReference type="SMART" id="SM00642">
    <property type="entry name" value="Aamy"/>
    <property type="match status" value="1"/>
</dbReference>
<feature type="binding site" evidence="3">
    <location>
        <position position="134"/>
    </location>
    <ligand>
        <name>substrate</name>
    </ligand>
</feature>
<sequence>MERIVPLIESLYPQSDALELAQRLTAISAIDAQTVQLPVPHKSHWDQQDIMLITYGDSIISEGEKPLHTLKTMLDNNLQESVSMVHILPYYPYSSDGGFAVSDYEKINPQLGDWHDVTEISHGYRIMADLVVNHCSSEHPWFKAFIDGDSTYEDFFVQASPDEDLSAVVRPRTTPLLRHTITKNGDKYVWCTFSHDQIDLNFANPDVFIEVMRLIAMYIDYGASIFRLDAIGFLWKEIGTSCIHLPQTHQAIQLMRALIEYRLPTAIIITETNVPKKENLTYFGNANEAHMVYNFSLPPLLINAMLSGSARHLKTWLMSMPPAQMGTTYLNFIASHDGIGVRPAEGILDPEEIQNMIHSLQSFGAKVSWRAGLNGEKSPYEINISLIDAFKGTHEGEDEYQVARMLCAHAIAIALEGVPAIYIHSFLATENDYETLAKTEHNRDINRKKWPLEELQPLLDDPQSLHAQVLSGMKGLIELRKKQAAFHPNATQFTLHLDDGLFGFWRQSLMRNQSIFVVNNVTNQPQVLNLTQLNLIDMDEWKELISGQMIEDLYGQITLAPYQTVWISNLW</sequence>
<accession>A0A4P9K9R0</accession>
<dbReference type="InterPro" id="IPR016377">
    <property type="entry name" value="Sucrose_GGa_phosphorylase-rel"/>
</dbReference>
<dbReference type="Gene3D" id="2.60.40.1180">
    <property type="entry name" value="Golgi alpha-mannosidase II"/>
    <property type="match status" value="1"/>
</dbReference>
<evidence type="ECO:0000313" key="5">
    <source>
        <dbReference type="EMBL" id="QCU91196.1"/>
    </source>
</evidence>
<dbReference type="Gene3D" id="3.20.20.80">
    <property type="entry name" value="Glycosidases"/>
    <property type="match status" value="1"/>
</dbReference>
<keyword evidence="6" id="KW-1185">Reference proteome</keyword>
<proteinExistence type="predicted"/>
<dbReference type="SUPFAM" id="SSF51445">
    <property type="entry name" value="(Trans)glycosidases"/>
    <property type="match status" value="1"/>
</dbReference>
<feature type="binding site" evidence="3">
    <location>
        <begin position="227"/>
        <end position="229"/>
    </location>
    <ligand>
        <name>substrate</name>
    </ligand>
</feature>
<dbReference type="OrthoDB" id="9805159at2"/>